<proteinExistence type="predicted"/>
<evidence type="ECO:0000313" key="2">
    <source>
        <dbReference type="EMBL" id="AGP35957.1"/>
    </source>
</evidence>
<accession>S4XS27</accession>
<dbReference type="EMBL" id="CP003969">
    <property type="protein sequence ID" value="AGP35957.1"/>
    <property type="molecule type" value="Genomic_DNA"/>
</dbReference>
<organism evidence="2 3">
    <name type="scientific">Sorangium cellulosum So0157-2</name>
    <dbReference type="NCBI Taxonomy" id="1254432"/>
    <lineage>
        <taxon>Bacteria</taxon>
        <taxon>Pseudomonadati</taxon>
        <taxon>Myxococcota</taxon>
        <taxon>Polyangia</taxon>
        <taxon>Polyangiales</taxon>
        <taxon>Polyangiaceae</taxon>
        <taxon>Sorangium</taxon>
    </lineage>
</organism>
<name>S4XS27_SORCE</name>
<sequence>MAHRGHLRPGVRDRADQRRARRDRVATVGLGNASAATIARIVPP</sequence>
<feature type="region of interest" description="Disordered" evidence="1">
    <location>
        <begin position="1"/>
        <end position="25"/>
    </location>
</feature>
<dbReference type="HOGENOM" id="CLU_3222171_0_0_7"/>
<dbReference type="AlphaFoldDB" id="S4XS27"/>
<dbReference type="STRING" id="1254432.SCE1572_16495"/>
<gene>
    <name evidence="2" type="ORF">SCE1572_16495</name>
</gene>
<dbReference type="Proteomes" id="UP000014803">
    <property type="component" value="Chromosome"/>
</dbReference>
<evidence type="ECO:0000313" key="3">
    <source>
        <dbReference type="Proteomes" id="UP000014803"/>
    </source>
</evidence>
<evidence type="ECO:0000256" key="1">
    <source>
        <dbReference type="SAM" id="MobiDB-lite"/>
    </source>
</evidence>
<protein>
    <submittedName>
        <fullName evidence="2">Uncharacterized protein</fullName>
    </submittedName>
</protein>
<reference evidence="2 3" key="1">
    <citation type="journal article" date="2013" name="Sci. Rep.">
        <title>Extraordinary expansion of a Sorangium cellulosum genome from an alkaline milieu.</title>
        <authorList>
            <person name="Han K."/>
            <person name="Li Z.F."/>
            <person name="Peng R."/>
            <person name="Zhu L.P."/>
            <person name="Zhou T."/>
            <person name="Wang L.G."/>
            <person name="Li S.G."/>
            <person name="Zhang X.B."/>
            <person name="Hu W."/>
            <person name="Wu Z.H."/>
            <person name="Qin N."/>
            <person name="Li Y.Z."/>
        </authorList>
    </citation>
    <scope>NUCLEOTIDE SEQUENCE [LARGE SCALE GENOMIC DNA]</scope>
    <source>
        <strain evidence="2 3">So0157-2</strain>
    </source>
</reference>
<dbReference type="KEGG" id="scu:SCE1572_16495"/>